<proteinExistence type="predicted"/>
<sequence length="138" mass="15783">MSETFEWMSFPEGRARFSGGIRGFDEMGHDTFAVEVDQTEIFGEIEPKWLDDKVHFNVHITHFGYLDQLQVGMPLPSFSTRTFTLEELERVKLIINRLVAAGLQLEDRPSVLMESKKSLFTGQVVFEQDWALATSAHS</sequence>
<evidence type="ECO:0000313" key="3">
    <source>
        <dbReference type="Proteomes" id="UP000237872"/>
    </source>
</evidence>
<dbReference type="RefSeq" id="WP_104544363.1">
    <property type="nucleotide sequence ID" value="NZ_JBJGBS010000186.1"/>
</dbReference>
<evidence type="ECO:0000313" key="4">
    <source>
        <dbReference type="Proteomes" id="UP001637990"/>
    </source>
</evidence>
<dbReference type="Proteomes" id="UP000237872">
    <property type="component" value="Unassembled WGS sequence"/>
</dbReference>
<comment type="caution">
    <text evidence="2">The sequence shown here is derived from an EMBL/GenBank/DDBJ whole genome shotgun (WGS) entry which is preliminary data.</text>
</comment>
<evidence type="ECO:0000313" key="1">
    <source>
        <dbReference type="EMBL" id="MFO3707329.1"/>
    </source>
</evidence>
<reference evidence="2 3" key="1">
    <citation type="submission" date="2016-08" db="EMBL/GenBank/DDBJ databases">
        <authorList>
            <person name="Seilhamer J.J."/>
        </authorList>
    </citation>
    <scope>NUCLEOTIDE SEQUENCE [LARGE SCALE GENOMIC DNA]</scope>
    <source>
        <strain evidence="2 3">CFBP4690</strain>
    </source>
</reference>
<dbReference type="OrthoDB" id="5955045at2"/>
<evidence type="ECO:0000313" key="2">
    <source>
        <dbReference type="EMBL" id="PPU56196.1"/>
    </source>
</evidence>
<organism evidence="2 3">
    <name type="scientific">Xanthomonas codiaei</name>
    <dbReference type="NCBI Taxonomy" id="56463"/>
    <lineage>
        <taxon>Bacteria</taxon>
        <taxon>Pseudomonadati</taxon>
        <taxon>Pseudomonadota</taxon>
        <taxon>Gammaproteobacteria</taxon>
        <taxon>Lysobacterales</taxon>
        <taxon>Lysobacteraceae</taxon>
        <taxon>Xanthomonas</taxon>
    </lineage>
</organism>
<protein>
    <submittedName>
        <fullName evidence="2">Uncharacterized protein</fullName>
    </submittedName>
</protein>
<reference evidence="1 4" key="2">
    <citation type="submission" date="2024-11" db="EMBL/GenBank/DDBJ databases">
        <title>Genome sequencing of Xanthomonas codiaei.</title>
        <authorList>
            <person name="Studholme D.J."/>
        </authorList>
    </citation>
    <scope>NUCLEOTIDE SEQUENCE [LARGE SCALE GENOMIC DNA]</scope>
    <source>
        <strain evidence="1 4">NCPPB 4350</strain>
    </source>
</reference>
<accession>A0A2S7C3N8</accession>
<gene>
    <name evidence="1" type="ORF">ACI6Q5_20710</name>
    <name evidence="2" type="ORF">XcodCFBP4690_21795</name>
</gene>
<dbReference type="AlphaFoldDB" id="A0A2S7C3N8"/>
<dbReference type="EMBL" id="MDEC01000061">
    <property type="protein sequence ID" value="PPU56196.1"/>
    <property type="molecule type" value="Genomic_DNA"/>
</dbReference>
<name>A0A2S7C3N8_9XANT</name>
<dbReference type="Proteomes" id="UP001637990">
    <property type="component" value="Unassembled WGS sequence"/>
</dbReference>
<keyword evidence="4" id="KW-1185">Reference proteome</keyword>
<dbReference type="EMBL" id="JBJGBS010000186">
    <property type="protein sequence ID" value="MFO3707329.1"/>
    <property type="molecule type" value="Genomic_DNA"/>
</dbReference>